<sequence length="323" mass="36443">MLYSNPITDNILSWFFYLFGITFPIYALIGLIGIKGFLAITRYEKGDSFLYRLNPVTKLTLGLVVMIIASITIWWVGAILTVIGLGLYLTLNNGKRKFLLGLYLAFSSIIGTSWGLAGFTPPDILHLAFGNYNPVVIWVWPSYFAVMGYVHFMTLQAMEYAFQVSMRTTPIFIYSLILVMTSTPSQIVRALSKVKIPIEVIFSLVIAMRSLPRIFEAMDTSVKMQFIKGRGYNSSKFTMPIYTLIGAFYAMVPTMIYLLRGAKYTQISADTRAFRAYKDRTYLNDIKFTESDYVIMGVLLAGIILALFAITMGYGRGIPYVGY</sequence>
<feature type="transmembrane region" description="Helical" evidence="5">
    <location>
        <begin position="170"/>
        <end position="188"/>
    </location>
</feature>
<feature type="transmembrane region" description="Helical" evidence="5">
    <location>
        <begin position="293"/>
        <end position="314"/>
    </location>
</feature>
<comment type="caution">
    <text evidence="6">The sequence shown here is derived from an EMBL/GenBank/DDBJ whole genome shotgun (WGS) entry which is preliminary data.</text>
</comment>
<organism evidence="6 7">
    <name type="scientific">Sulfuracidifex metallicus DSM 6482 = JCM 9184</name>
    <dbReference type="NCBI Taxonomy" id="523847"/>
    <lineage>
        <taxon>Archaea</taxon>
        <taxon>Thermoproteota</taxon>
        <taxon>Thermoprotei</taxon>
        <taxon>Sulfolobales</taxon>
        <taxon>Sulfolobaceae</taxon>
        <taxon>Sulfuracidifex</taxon>
    </lineage>
</organism>
<keyword evidence="3 5" id="KW-1133">Transmembrane helix</keyword>
<dbReference type="GO" id="GO:0005886">
    <property type="term" value="C:plasma membrane"/>
    <property type="evidence" value="ECO:0007669"/>
    <property type="project" value="TreeGrafter"/>
</dbReference>
<dbReference type="CDD" id="cd16914">
    <property type="entry name" value="EcfT"/>
    <property type="match status" value="1"/>
</dbReference>
<evidence type="ECO:0000256" key="3">
    <source>
        <dbReference type="ARBA" id="ARBA00022989"/>
    </source>
</evidence>
<protein>
    <submittedName>
        <fullName evidence="6">Energy-coupling factor transporter transmembrane protein EcfT</fullName>
    </submittedName>
</protein>
<feature type="transmembrane region" description="Helical" evidence="5">
    <location>
        <begin position="137"/>
        <end position="158"/>
    </location>
</feature>
<evidence type="ECO:0000256" key="4">
    <source>
        <dbReference type="ARBA" id="ARBA00023136"/>
    </source>
</evidence>
<dbReference type="PANTHER" id="PTHR33514">
    <property type="entry name" value="PROTEIN ABCI12, CHLOROPLASTIC"/>
    <property type="match status" value="1"/>
</dbReference>
<dbReference type="InterPro" id="IPR003339">
    <property type="entry name" value="ABC/ECF_trnsptr_transmembrane"/>
</dbReference>
<keyword evidence="4 5" id="KW-0472">Membrane</keyword>
<evidence type="ECO:0000256" key="5">
    <source>
        <dbReference type="SAM" id="Phobius"/>
    </source>
</evidence>
<feature type="transmembrane region" description="Helical" evidence="5">
    <location>
        <begin position="98"/>
        <end position="117"/>
    </location>
</feature>
<dbReference type="EMBL" id="WGGD01000005">
    <property type="protein sequence ID" value="MUN29004.1"/>
    <property type="molecule type" value="Genomic_DNA"/>
</dbReference>
<accession>A0A6A9QK57</accession>
<dbReference type="AlphaFoldDB" id="A0A6A9QK57"/>
<feature type="transmembrane region" description="Helical" evidence="5">
    <location>
        <begin position="60"/>
        <end position="91"/>
    </location>
</feature>
<dbReference type="OrthoDB" id="31170at2157"/>
<dbReference type="PANTHER" id="PTHR33514:SF13">
    <property type="entry name" value="PROTEIN ABCI12, CHLOROPLASTIC"/>
    <property type="match status" value="1"/>
</dbReference>
<feature type="transmembrane region" description="Helical" evidence="5">
    <location>
        <begin position="239"/>
        <end position="259"/>
    </location>
</feature>
<keyword evidence="7" id="KW-1185">Reference proteome</keyword>
<feature type="transmembrane region" description="Helical" evidence="5">
    <location>
        <begin position="12"/>
        <end position="40"/>
    </location>
</feature>
<comment type="subcellular location">
    <subcellularLocation>
        <location evidence="1">Membrane</location>
        <topology evidence="1">Multi-pass membrane protein</topology>
    </subcellularLocation>
</comment>
<dbReference type="Proteomes" id="UP000470772">
    <property type="component" value="Unassembled WGS sequence"/>
</dbReference>
<reference evidence="6 7" key="1">
    <citation type="submission" date="2019-10" db="EMBL/GenBank/DDBJ databases">
        <title>Sequencing and Assembly of Multiple Reported Metal-Biooxidizing Members of the Extremely Thermoacidophilic Archaeal Family Sulfolobaceae.</title>
        <authorList>
            <person name="Counts J.A."/>
            <person name="Kelly R.M."/>
        </authorList>
    </citation>
    <scope>NUCLEOTIDE SEQUENCE [LARGE SCALE GENOMIC DNA]</scope>
    <source>
        <strain evidence="6 7">DSM 6482</strain>
    </source>
</reference>
<evidence type="ECO:0000313" key="6">
    <source>
        <dbReference type="EMBL" id="MUN29004.1"/>
    </source>
</evidence>
<name>A0A6A9QK57_SULME</name>
<keyword evidence="2 5" id="KW-0812">Transmembrane</keyword>
<evidence type="ECO:0000256" key="1">
    <source>
        <dbReference type="ARBA" id="ARBA00004141"/>
    </source>
</evidence>
<evidence type="ECO:0000313" key="7">
    <source>
        <dbReference type="Proteomes" id="UP000470772"/>
    </source>
</evidence>
<evidence type="ECO:0000256" key="2">
    <source>
        <dbReference type="ARBA" id="ARBA00022692"/>
    </source>
</evidence>
<gene>
    <name evidence="6" type="ORF">GC250_06045</name>
</gene>
<proteinExistence type="predicted"/>